<keyword evidence="4 5" id="KW-0067">ATP-binding</keyword>
<keyword evidence="1" id="KW-0808">Transferase</keyword>
<dbReference type="InterPro" id="IPR017441">
    <property type="entry name" value="Protein_kinase_ATP_BS"/>
</dbReference>
<evidence type="ECO:0000256" key="1">
    <source>
        <dbReference type="ARBA" id="ARBA00022679"/>
    </source>
</evidence>
<accession>A0A7Z2JCL7</accession>
<evidence type="ECO:0000256" key="4">
    <source>
        <dbReference type="ARBA" id="ARBA00022840"/>
    </source>
</evidence>
<feature type="region of interest" description="Disordered" evidence="6">
    <location>
        <begin position="326"/>
        <end position="345"/>
    </location>
</feature>
<dbReference type="Pfam" id="PF14326">
    <property type="entry name" value="DUF4384"/>
    <property type="match status" value="1"/>
</dbReference>
<protein>
    <submittedName>
        <fullName evidence="8">Protein kinase</fullName>
    </submittedName>
</protein>
<evidence type="ECO:0000256" key="2">
    <source>
        <dbReference type="ARBA" id="ARBA00022741"/>
    </source>
</evidence>
<evidence type="ECO:0000256" key="6">
    <source>
        <dbReference type="SAM" id="MobiDB-lite"/>
    </source>
</evidence>
<dbReference type="InterPro" id="IPR025493">
    <property type="entry name" value="DUF4384"/>
</dbReference>
<name>A0A7Z2JCL7_9BURK</name>
<dbReference type="AlphaFoldDB" id="A0A7Z2JCL7"/>
<dbReference type="PANTHER" id="PTHR43289:SF6">
    <property type="entry name" value="SERINE_THREONINE-PROTEIN KINASE NEKL-3"/>
    <property type="match status" value="1"/>
</dbReference>
<dbReference type="Proteomes" id="UP000434209">
    <property type="component" value="Chromosome 3"/>
</dbReference>
<feature type="compositionally biased region" description="Basic and acidic residues" evidence="6">
    <location>
        <begin position="333"/>
        <end position="345"/>
    </location>
</feature>
<keyword evidence="2 5" id="KW-0547">Nucleotide-binding</keyword>
<dbReference type="InterPro" id="IPR011009">
    <property type="entry name" value="Kinase-like_dom_sf"/>
</dbReference>
<dbReference type="KEGG" id="pacp:FAZ97_29345"/>
<dbReference type="PROSITE" id="PS50011">
    <property type="entry name" value="PROTEIN_KINASE_DOM"/>
    <property type="match status" value="1"/>
</dbReference>
<organism evidence="8 9">
    <name type="scientific">Paraburkholderia acidiphila</name>
    <dbReference type="NCBI Taxonomy" id="2571747"/>
    <lineage>
        <taxon>Bacteria</taxon>
        <taxon>Pseudomonadati</taxon>
        <taxon>Pseudomonadota</taxon>
        <taxon>Betaproteobacteria</taxon>
        <taxon>Burkholderiales</taxon>
        <taxon>Burkholderiaceae</taxon>
        <taxon>Paraburkholderia</taxon>
    </lineage>
</organism>
<reference evidence="8 9" key="1">
    <citation type="submission" date="2019-12" db="EMBL/GenBank/DDBJ databases">
        <title>Paraburkholderia acidiphila 7Q-K02 sp. nov and Paraburkholderia acidisoli DHF22 sp. nov., two strains isolated from forest soil.</title>
        <authorList>
            <person name="Gao Z."/>
            <person name="Qiu L."/>
        </authorList>
    </citation>
    <scope>NUCLEOTIDE SEQUENCE [LARGE SCALE GENOMIC DNA]</scope>
    <source>
        <strain evidence="8 9">7Q-K02</strain>
    </source>
</reference>
<dbReference type="GO" id="GO:0005524">
    <property type="term" value="F:ATP binding"/>
    <property type="evidence" value="ECO:0007669"/>
    <property type="project" value="UniProtKB-UniRule"/>
</dbReference>
<keyword evidence="3 8" id="KW-0418">Kinase</keyword>
<evidence type="ECO:0000256" key="5">
    <source>
        <dbReference type="PROSITE-ProRule" id="PRU10141"/>
    </source>
</evidence>
<feature type="binding site" evidence="5">
    <location>
        <position position="145"/>
    </location>
    <ligand>
        <name>ATP</name>
        <dbReference type="ChEBI" id="CHEBI:30616"/>
    </ligand>
</feature>
<dbReference type="PROSITE" id="PS00108">
    <property type="entry name" value="PROTEIN_KINASE_ST"/>
    <property type="match status" value="1"/>
</dbReference>
<dbReference type="InterPro" id="IPR008271">
    <property type="entry name" value="Ser/Thr_kinase_AS"/>
</dbReference>
<gene>
    <name evidence="8" type="ORF">FAZ97_29345</name>
</gene>
<dbReference type="OrthoDB" id="9791419at2"/>
<dbReference type="CDD" id="cd14014">
    <property type="entry name" value="STKc_PknB_like"/>
    <property type="match status" value="1"/>
</dbReference>
<dbReference type="PROSITE" id="PS00107">
    <property type="entry name" value="PROTEIN_KINASE_ATP"/>
    <property type="match status" value="1"/>
</dbReference>
<sequence>MMSLAQLIQTFQSGALSRDAFFAEIDHVLAVDAANCARLREAVDATQTVHPLPDAVYAEVLRRIEHRQDNTGAVDDSTRIHEALAAARSATTGDESEHVKGIGDTLNGRFVLEECLGVGGMGTVYKALDLRKLEASDRKPYIAIKVLNVQFRGQPTSLIALQREARKAQTLAHRNIVTVYDFDRDGPLVYLTMEYLSGKPLSKLLRAPGFAGMSFEKARPIIAGMGQALAYAHERGFVHCDFKPANVFLTDGGDVKVIDFGIARVFQRPEEDPDVTVFDPATLGGITPAYASPEMFEHREPDPRDDVYALACVTYELLTGKHPFKRKSATQARSEKMRAERPEGLDRGQWRTLSAALSFDRASRTASVTQFLEGMGVLTHAPVFSGARVGAVGVGAIVVAAGLWAGYRVLSGPGRTGANPSVAAISTSATSTTGATSASASATKPAPEAAASPVLAAVPAAVVASAPAASAVVAAPVADVASIAALNATLARIPCSALAASLPGQVIQLRGFANGGEAMAHVHDALAQTPGGQAAKLDVTAVENHNCEVVSAFAPYWRANRLAGGGATIRTEPLDAHLTQGMPLIVDITTPHYDSYVNVDYFALDGSVVHLVPSNVERDNQAPPGFSAKVGGSGYWLVDKPFGTEMIVLLITPAPLFDGLRPASESRSAYIAAVAQQLKQMEARYGAGHIVADFVQITTHARSD</sequence>
<dbReference type="RefSeq" id="WP_158762232.1">
    <property type="nucleotide sequence ID" value="NZ_CP046911.1"/>
</dbReference>
<proteinExistence type="predicted"/>
<evidence type="ECO:0000313" key="8">
    <source>
        <dbReference type="EMBL" id="QGZ59048.1"/>
    </source>
</evidence>
<dbReference type="Pfam" id="PF00069">
    <property type="entry name" value="Pkinase"/>
    <property type="match status" value="1"/>
</dbReference>
<evidence type="ECO:0000313" key="9">
    <source>
        <dbReference type="Proteomes" id="UP000434209"/>
    </source>
</evidence>
<feature type="domain" description="Protein kinase" evidence="7">
    <location>
        <begin position="110"/>
        <end position="383"/>
    </location>
</feature>
<dbReference type="EMBL" id="CP046911">
    <property type="protein sequence ID" value="QGZ59048.1"/>
    <property type="molecule type" value="Genomic_DNA"/>
</dbReference>
<dbReference type="InterPro" id="IPR000719">
    <property type="entry name" value="Prot_kinase_dom"/>
</dbReference>
<evidence type="ECO:0000256" key="3">
    <source>
        <dbReference type="ARBA" id="ARBA00022777"/>
    </source>
</evidence>
<keyword evidence="9" id="KW-1185">Reference proteome</keyword>
<evidence type="ECO:0000259" key="7">
    <source>
        <dbReference type="PROSITE" id="PS50011"/>
    </source>
</evidence>
<dbReference type="GO" id="GO:0004674">
    <property type="term" value="F:protein serine/threonine kinase activity"/>
    <property type="evidence" value="ECO:0007669"/>
    <property type="project" value="TreeGrafter"/>
</dbReference>
<dbReference type="SUPFAM" id="SSF56112">
    <property type="entry name" value="Protein kinase-like (PK-like)"/>
    <property type="match status" value="1"/>
</dbReference>
<dbReference type="Gene3D" id="1.10.510.10">
    <property type="entry name" value="Transferase(Phosphotransferase) domain 1"/>
    <property type="match status" value="1"/>
</dbReference>
<dbReference type="PANTHER" id="PTHR43289">
    <property type="entry name" value="MITOGEN-ACTIVATED PROTEIN KINASE KINASE KINASE 20-RELATED"/>
    <property type="match status" value="1"/>
</dbReference>
<dbReference type="Gene3D" id="3.30.200.20">
    <property type="entry name" value="Phosphorylase Kinase, domain 1"/>
    <property type="match status" value="1"/>
</dbReference>